<reference evidence="6" key="1">
    <citation type="journal article" date="2014" name="Int. J. Syst. Evol. Microbiol.">
        <title>Complete genome sequence of Corynebacterium casei LMG S-19264T (=DSM 44701T), isolated from a smear-ripened cheese.</title>
        <authorList>
            <consortium name="US DOE Joint Genome Institute (JGI-PGF)"/>
            <person name="Walter F."/>
            <person name="Albersmeier A."/>
            <person name="Kalinowski J."/>
            <person name="Ruckert C."/>
        </authorList>
    </citation>
    <scope>NUCLEOTIDE SEQUENCE</scope>
    <source>
        <strain evidence="6">CGMCC 1.15725</strain>
    </source>
</reference>
<gene>
    <name evidence="4 6" type="primary">cbbS</name>
    <name evidence="6" type="ORF">GCM10011611_00560</name>
</gene>
<sequence length="145" mass="16416">MRLTQGQFSFLPDLTDDEIRLQIEYALGQGWAIGIEFTDDPHPRNTYWSMWGTPMFDIKDPAGIMMELKECRAAHGGKYIRLLAFDASKGFETLRMSFIVDRPAEEPGFELVRTEGAGRRVGYAVRSYATTRHPSGTRYARSSAS</sequence>
<comment type="miscellaneous">
    <text evidence="4">The basic functional RuBisCO is composed of a large chain homodimer in a 'head-to-tail' conformation. In form I RuBisCO this homodimer is arranged in a barrel-like tetramer with the small subunits forming a tetrameric 'cap' on each end of the 'barrel'.</text>
</comment>
<comment type="similarity">
    <text evidence="4">Belongs to the RuBisCO small chain family.</text>
</comment>
<evidence type="ECO:0000256" key="4">
    <source>
        <dbReference type="HAMAP-Rule" id="MF_00859"/>
    </source>
</evidence>
<dbReference type="GO" id="GO:0019253">
    <property type="term" value="P:reductive pentose-phosphate cycle"/>
    <property type="evidence" value="ECO:0007669"/>
    <property type="project" value="UniProtKB-UniRule"/>
</dbReference>
<dbReference type="PANTHER" id="PTHR31262:SF23">
    <property type="entry name" value="RIBULOSE BISPHOSPHATE CARBOXYLASE SMALL SUBUNIT"/>
    <property type="match status" value="1"/>
</dbReference>
<evidence type="ECO:0000256" key="1">
    <source>
        <dbReference type="ARBA" id="ARBA00022567"/>
    </source>
</evidence>
<comment type="function">
    <text evidence="4">RuBisCO catalyzes two reactions: the carboxylation of D-ribulose 1,5-bisphosphate, the primary event in carbon dioxide fixation, as well as the oxidative fragmentation of the pentose substrate. Both reactions occur simultaneously and in competition at the same active site. Although the small subunit is not catalytic it is essential for maximal activity.</text>
</comment>
<dbReference type="GO" id="GO:0016984">
    <property type="term" value="F:ribulose-bisphosphate carboxylase activity"/>
    <property type="evidence" value="ECO:0007669"/>
    <property type="project" value="UniProtKB-UniRule"/>
</dbReference>
<dbReference type="RefSeq" id="WP_189041238.1">
    <property type="nucleotide sequence ID" value="NZ_BMJQ01000001.1"/>
</dbReference>
<dbReference type="PANTHER" id="PTHR31262">
    <property type="entry name" value="RIBULOSE BISPHOSPHATE CARBOXYLASE SMALL CHAIN 1, CHLOROPLASTIC"/>
    <property type="match status" value="1"/>
</dbReference>
<feature type="domain" description="Ribulose bisphosphate carboxylase small subunit" evidence="5">
    <location>
        <begin position="4"/>
        <end position="103"/>
    </location>
</feature>
<dbReference type="Pfam" id="PF00101">
    <property type="entry name" value="RuBisCO_small"/>
    <property type="match status" value="1"/>
</dbReference>
<evidence type="ECO:0000256" key="3">
    <source>
        <dbReference type="ARBA" id="ARBA00038826"/>
    </source>
</evidence>
<dbReference type="HAMAP" id="MF_00859">
    <property type="entry name" value="RuBisCO_S_bact"/>
    <property type="match status" value="1"/>
</dbReference>
<keyword evidence="7" id="KW-1185">Reference proteome</keyword>
<dbReference type="InterPro" id="IPR036385">
    <property type="entry name" value="RuBisCO_ssu_sf"/>
</dbReference>
<name>A0A8J3E193_9PROT</name>
<dbReference type="InterPro" id="IPR000894">
    <property type="entry name" value="RuBisCO_ssu_dom"/>
</dbReference>
<protein>
    <recommendedName>
        <fullName evidence="4">Ribulose bisphosphate carboxylase small subunit</fullName>
        <shortName evidence="4">RuBisCO small subunit</shortName>
    </recommendedName>
</protein>
<proteinExistence type="inferred from homology"/>
<comment type="subunit">
    <text evidence="3 4">Heterohexadecamer of 8 large and 8 small subunits.</text>
</comment>
<organism evidence="6 7">
    <name type="scientific">Aliidongia dinghuensis</name>
    <dbReference type="NCBI Taxonomy" id="1867774"/>
    <lineage>
        <taxon>Bacteria</taxon>
        <taxon>Pseudomonadati</taxon>
        <taxon>Pseudomonadota</taxon>
        <taxon>Alphaproteobacteria</taxon>
        <taxon>Rhodospirillales</taxon>
        <taxon>Dongiaceae</taxon>
        <taxon>Aliidongia</taxon>
    </lineage>
</organism>
<dbReference type="SMART" id="SM00961">
    <property type="entry name" value="RuBisCO_small"/>
    <property type="match status" value="1"/>
</dbReference>
<dbReference type="SUPFAM" id="SSF55239">
    <property type="entry name" value="RuBisCO, small subunit"/>
    <property type="match status" value="1"/>
</dbReference>
<dbReference type="EMBL" id="BMJQ01000001">
    <property type="protein sequence ID" value="GGE98915.1"/>
    <property type="molecule type" value="Genomic_DNA"/>
</dbReference>
<evidence type="ECO:0000259" key="5">
    <source>
        <dbReference type="SMART" id="SM00961"/>
    </source>
</evidence>
<dbReference type="Gene3D" id="3.30.190.10">
    <property type="entry name" value="Ribulose bisphosphate carboxylase, small subunit"/>
    <property type="match status" value="1"/>
</dbReference>
<evidence type="ECO:0000313" key="6">
    <source>
        <dbReference type="EMBL" id="GGE98915.1"/>
    </source>
</evidence>
<evidence type="ECO:0000313" key="7">
    <source>
        <dbReference type="Proteomes" id="UP000646365"/>
    </source>
</evidence>
<reference evidence="6" key="2">
    <citation type="submission" date="2020-09" db="EMBL/GenBank/DDBJ databases">
        <authorList>
            <person name="Sun Q."/>
            <person name="Zhou Y."/>
        </authorList>
    </citation>
    <scope>NUCLEOTIDE SEQUENCE</scope>
    <source>
        <strain evidence="6">CGMCC 1.15725</strain>
    </source>
</reference>
<evidence type="ECO:0000256" key="2">
    <source>
        <dbReference type="ARBA" id="ARBA00023300"/>
    </source>
</evidence>
<dbReference type="Proteomes" id="UP000646365">
    <property type="component" value="Unassembled WGS sequence"/>
</dbReference>
<accession>A0A8J3E193</accession>
<dbReference type="AlphaFoldDB" id="A0A8J3E193"/>
<dbReference type="CDD" id="cd03527">
    <property type="entry name" value="RuBisCO_small"/>
    <property type="match status" value="1"/>
</dbReference>
<comment type="caution">
    <text evidence="6">The sequence shown here is derived from an EMBL/GenBank/DDBJ whole genome shotgun (WGS) entry which is preliminary data.</text>
</comment>
<keyword evidence="2 4" id="KW-0120">Carbon dioxide fixation</keyword>
<dbReference type="InterPro" id="IPR024681">
    <property type="entry name" value="RuBisCO_ssu"/>
</dbReference>
<keyword evidence="1 4" id="KW-0113">Calvin cycle</keyword>